<proteinExistence type="predicted"/>
<keyword evidence="2" id="KW-1185">Reference proteome</keyword>
<evidence type="ECO:0000313" key="2">
    <source>
        <dbReference type="Proteomes" id="UP000438093"/>
    </source>
</evidence>
<accession>A0A6N7RRS2</accession>
<gene>
    <name evidence="1" type="ORF">GJG86_15865</name>
</gene>
<protein>
    <recommendedName>
        <fullName evidence="3">XRE family transcriptional regulator</fullName>
    </recommendedName>
</protein>
<dbReference type="InterPro" id="IPR010982">
    <property type="entry name" value="Lambda_DNA-bd_dom_sf"/>
</dbReference>
<organism evidence="1 2">
    <name type="scientific">Eggerthella guodeyinii</name>
    <dbReference type="NCBI Taxonomy" id="2690837"/>
    <lineage>
        <taxon>Bacteria</taxon>
        <taxon>Bacillati</taxon>
        <taxon>Actinomycetota</taxon>
        <taxon>Coriobacteriia</taxon>
        <taxon>Eggerthellales</taxon>
        <taxon>Eggerthellaceae</taxon>
        <taxon>Eggerthella</taxon>
    </lineage>
</organism>
<reference evidence="2" key="1">
    <citation type="submission" date="2019-08" db="EMBL/GenBank/DDBJ databases">
        <title>Arthrobacter sp. nov., isolated from plateau pika and Tibetan wild ass.</title>
        <authorList>
            <person name="Ge Y."/>
        </authorList>
    </citation>
    <scope>NUCLEOTIDE SEQUENCE [LARGE SCALE GENOMIC DNA]</scope>
    <source>
        <strain evidence="2">HF-4214</strain>
    </source>
</reference>
<sequence>MARDGALLASRMAELIELTGVSAYRVSADLGIDRSNLYAFLKGDASRLGRETAERALEYLNGKDGR</sequence>
<dbReference type="Proteomes" id="UP000438093">
    <property type="component" value="Unassembled WGS sequence"/>
</dbReference>
<name>A0A6N7RRS2_9ACTN</name>
<dbReference type="GO" id="GO:0003677">
    <property type="term" value="F:DNA binding"/>
    <property type="evidence" value="ECO:0007669"/>
    <property type="project" value="InterPro"/>
</dbReference>
<evidence type="ECO:0000313" key="1">
    <source>
        <dbReference type="EMBL" id="MRX83956.1"/>
    </source>
</evidence>
<dbReference type="EMBL" id="VTFY01000018">
    <property type="protein sequence ID" value="MRX83956.1"/>
    <property type="molecule type" value="Genomic_DNA"/>
</dbReference>
<evidence type="ECO:0008006" key="3">
    <source>
        <dbReference type="Google" id="ProtNLM"/>
    </source>
</evidence>
<dbReference type="AlphaFoldDB" id="A0A6N7RRS2"/>
<dbReference type="SUPFAM" id="SSF47413">
    <property type="entry name" value="lambda repressor-like DNA-binding domains"/>
    <property type="match status" value="1"/>
</dbReference>
<dbReference type="RefSeq" id="WP_154334812.1">
    <property type="nucleotide sequence ID" value="NZ_VTFY01000018.1"/>
</dbReference>
<comment type="caution">
    <text evidence="1">The sequence shown here is derived from an EMBL/GenBank/DDBJ whole genome shotgun (WGS) entry which is preliminary data.</text>
</comment>